<gene>
    <name evidence="1" type="ORF">EUX57_25925</name>
</gene>
<proteinExistence type="predicted"/>
<reference evidence="1 2" key="1">
    <citation type="submission" date="2019-02" db="EMBL/GenBank/DDBJ databases">
        <title>Pseudomonas spp from wheat grain.</title>
        <authorList>
            <person name="Cho G.-S."/>
            <person name="Franz C.M.A.P."/>
        </authorList>
    </citation>
    <scope>NUCLEOTIDE SEQUENCE [LARGE SCALE GENOMIC DNA]</scope>
    <source>
        <strain evidence="1 2">133NRW</strain>
    </source>
</reference>
<sequence>MIPVLASFVLAPMDPKAPDVENVLGDLRNCLNTFDAWADSFFSGSALEVEQVFKVGDDVALVAPISSDTPSRTVAQCKAQGGLTLVHLFESTRFVPIGNTPVTLQAIAPDGTPIGAPLHRTIGPSGMLEVPECTRDQRY</sequence>
<dbReference type="AlphaFoldDB" id="A0A4Q7CU95"/>
<dbReference type="EMBL" id="SGFE01000129">
    <property type="protein sequence ID" value="RZI20290.1"/>
    <property type="molecule type" value="Genomic_DNA"/>
</dbReference>
<feature type="non-terminal residue" evidence="1">
    <location>
        <position position="139"/>
    </location>
</feature>
<dbReference type="Proteomes" id="UP000293369">
    <property type="component" value="Unassembled WGS sequence"/>
</dbReference>
<organism evidence="1 2">
    <name type="scientific">Pseudomonas orientalis</name>
    <dbReference type="NCBI Taxonomy" id="76758"/>
    <lineage>
        <taxon>Bacteria</taxon>
        <taxon>Pseudomonadati</taxon>
        <taxon>Pseudomonadota</taxon>
        <taxon>Gammaproteobacteria</taxon>
        <taxon>Pseudomonadales</taxon>
        <taxon>Pseudomonadaceae</taxon>
        <taxon>Pseudomonas</taxon>
    </lineage>
</organism>
<dbReference type="RefSeq" id="WP_130139105.1">
    <property type="nucleotide sequence ID" value="NZ_SGFE01000129.1"/>
</dbReference>
<protein>
    <submittedName>
        <fullName evidence="1">Uncharacterized protein</fullName>
    </submittedName>
</protein>
<evidence type="ECO:0000313" key="2">
    <source>
        <dbReference type="Proteomes" id="UP000293369"/>
    </source>
</evidence>
<evidence type="ECO:0000313" key="1">
    <source>
        <dbReference type="EMBL" id="RZI20290.1"/>
    </source>
</evidence>
<accession>A0A4Q7CU95</accession>
<comment type="caution">
    <text evidence="1">The sequence shown here is derived from an EMBL/GenBank/DDBJ whole genome shotgun (WGS) entry which is preliminary data.</text>
</comment>
<name>A0A4Q7CU95_9PSED</name>